<dbReference type="Gene3D" id="3.90.1440.10">
    <property type="entry name" value="SecA, preprotein cross-linking domain"/>
    <property type="match status" value="1"/>
</dbReference>
<dbReference type="NCBIfam" id="NF006630">
    <property type="entry name" value="PRK09200.1"/>
    <property type="match status" value="1"/>
</dbReference>
<evidence type="ECO:0000256" key="6">
    <source>
        <dbReference type="ARBA" id="ARBA00022741"/>
    </source>
</evidence>
<keyword evidence="9 12" id="KW-1278">Translocase</keyword>
<dbReference type="PROSITE" id="PS51194">
    <property type="entry name" value="HELICASE_CTER"/>
    <property type="match status" value="1"/>
</dbReference>
<evidence type="ECO:0000256" key="4">
    <source>
        <dbReference type="ARBA" id="ARBA00022475"/>
    </source>
</evidence>
<feature type="binding site" evidence="12">
    <location>
        <position position="80"/>
    </location>
    <ligand>
        <name>ATP</name>
        <dbReference type="ChEBI" id="CHEBI:30616"/>
    </ligand>
</feature>
<evidence type="ECO:0000256" key="9">
    <source>
        <dbReference type="ARBA" id="ARBA00022967"/>
    </source>
</evidence>
<dbReference type="FunFam" id="3.40.50.300:FF:000429">
    <property type="entry name" value="Preprotein translocase subunit SecA"/>
    <property type="match status" value="1"/>
</dbReference>
<evidence type="ECO:0000313" key="16">
    <source>
        <dbReference type="EMBL" id="AEH91619.1"/>
    </source>
</evidence>
<dbReference type="Pfam" id="PF07516">
    <property type="entry name" value="SecA_SW"/>
    <property type="match status" value="1"/>
</dbReference>
<evidence type="ECO:0000256" key="11">
    <source>
        <dbReference type="ARBA" id="ARBA00023136"/>
    </source>
</evidence>
<evidence type="ECO:0000256" key="7">
    <source>
        <dbReference type="ARBA" id="ARBA00022840"/>
    </source>
</evidence>
<evidence type="ECO:0000259" key="15">
    <source>
        <dbReference type="PROSITE" id="PS51196"/>
    </source>
</evidence>
<keyword evidence="5 12" id="KW-0963">Cytoplasm</keyword>
<evidence type="ECO:0000256" key="5">
    <source>
        <dbReference type="ARBA" id="ARBA00022490"/>
    </source>
</evidence>
<dbReference type="Pfam" id="PF01043">
    <property type="entry name" value="SecA_PP_bind"/>
    <property type="match status" value="1"/>
</dbReference>
<dbReference type="NCBIfam" id="NF012136">
    <property type="entry name" value="SecA2_Lm"/>
    <property type="match status" value="1"/>
</dbReference>
<dbReference type="InterPro" id="IPR001650">
    <property type="entry name" value="Helicase_C-like"/>
</dbReference>
<dbReference type="GO" id="GO:0031522">
    <property type="term" value="C:cell envelope Sec protein transport complex"/>
    <property type="evidence" value="ECO:0007669"/>
    <property type="project" value="TreeGrafter"/>
</dbReference>
<dbReference type="SUPFAM" id="SSF52540">
    <property type="entry name" value="P-loop containing nucleoside triphosphate hydrolases"/>
    <property type="match status" value="2"/>
</dbReference>
<dbReference type="InterPro" id="IPR036266">
    <property type="entry name" value="SecA_Wing/Scaffold_sf"/>
</dbReference>
<dbReference type="Gene3D" id="1.10.3060.10">
    <property type="entry name" value="Helical scaffold and wing domains of SecA"/>
    <property type="match status" value="1"/>
</dbReference>
<evidence type="ECO:0000313" key="17">
    <source>
        <dbReference type="Proteomes" id="UP000000486"/>
    </source>
</evidence>
<dbReference type="InterPro" id="IPR011115">
    <property type="entry name" value="SecA_DEAD"/>
</dbReference>
<accession>A0A0E0UTE9</accession>
<dbReference type="PROSITE" id="PS51192">
    <property type="entry name" value="HELICASE_ATP_BIND_1"/>
    <property type="match status" value="1"/>
</dbReference>
<dbReference type="Proteomes" id="UP000000486">
    <property type="component" value="Chromosome"/>
</dbReference>
<dbReference type="GO" id="GO:0017038">
    <property type="term" value="P:protein import"/>
    <property type="evidence" value="ECO:0007669"/>
    <property type="project" value="InterPro"/>
</dbReference>
<keyword evidence="11 12" id="KW-0472">Membrane</keyword>
<dbReference type="HAMAP" id="MF_01382">
    <property type="entry name" value="SecA"/>
    <property type="match status" value="1"/>
</dbReference>
<dbReference type="GO" id="GO:0005524">
    <property type="term" value="F:ATP binding"/>
    <property type="evidence" value="ECO:0007669"/>
    <property type="project" value="UniProtKB-UniRule"/>
</dbReference>
<keyword evidence="6 12" id="KW-0547">Nucleotide-binding</keyword>
<comment type="subunit">
    <text evidence="12">Monomer and homodimer. Part of the essential Sec protein translocation apparatus which comprises SecA, SecYEG and auxiliary proteins SecDF. Other proteins may also be involved.</text>
</comment>
<dbReference type="InterPro" id="IPR014001">
    <property type="entry name" value="Helicase_ATP-bd"/>
</dbReference>
<dbReference type="InterPro" id="IPR011130">
    <property type="entry name" value="SecA_preprotein_X-link_dom"/>
</dbReference>
<keyword evidence="10 12" id="KW-0811">Translocation</keyword>
<protein>
    <recommendedName>
        <fullName evidence="12">Protein translocase subunit SecA</fullName>
        <ecNumber evidence="12">7.4.2.8</ecNumber>
    </recommendedName>
</protein>
<dbReference type="InterPro" id="IPR014018">
    <property type="entry name" value="SecA_motor_DEAD"/>
</dbReference>
<dbReference type="InterPro" id="IPR036670">
    <property type="entry name" value="SecA_X-link_sf"/>
</dbReference>
<dbReference type="InterPro" id="IPR027417">
    <property type="entry name" value="P-loop_NTPase"/>
</dbReference>
<evidence type="ECO:0000259" key="14">
    <source>
        <dbReference type="PROSITE" id="PS51194"/>
    </source>
</evidence>
<dbReference type="EMBL" id="CP002816">
    <property type="protein sequence ID" value="AEH91619.1"/>
    <property type="molecule type" value="Genomic_DNA"/>
</dbReference>
<evidence type="ECO:0000256" key="8">
    <source>
        <dbReference type="ARBA" id="ARBA00022927"/>
    </source>
</evidence>
<dbReference type="GO" id="GO:0008564">
    <property type="term" value="F:protein-exporting ATPase activity"/>
    <property type="evidence" value="ECO:0007669"/>
    <property type="project" value="UniProtKB-EC"/>
</dbReference>
<dbReference type="KEGG" id="lmq:LMM7_0613"/>
<dbReference type="PANTHER" id="PTHR30612:SF0">
    <property type="entry name" value="CHLOROPLAST PROTEIN-TRANSPORTING ATPASE"/>
    <property type="match status" value="1"/>
</dbReference>
<comment type="catalytic activity">
    <reaction evidence="12">
        <text>ATP + H2O + cellular proteinSide 1 = ADP + phosphate + cellular proteinSide 2.</text>
        <dbReference type="EC" id="7.4.2.8"/>
    </reaction>
</comment>
<dbReference type="Pfam" id="PF21090">
    <property type="entry name" value="P-loop_SecA"/>
    <property type="match status" value="1"/>
</dbReference>
<organism evidence="16 17">
    <name type="scientific">Listeria monocytogenes serotype 4a (strain M7)</name>
    <dbReference type="NCBI Taxonomy" id="1030009"/>
    <lineage>
        <taxon>Bacteria</taxon>
        <taxon>Bacillati</taxon>
        <taxon>Bacillota</taxon>
        <taxon>Bacilli</taxon>
        <taxon>Bacillales</taxon>
        <taxon>Listeriaceae</taxon>
        <taxon>Listeria</taxon>
    </lineage>
</organism>
<comment type="function">
    <text evidence="12">Part of the Sec protein translocase complex. Interacts with the SecYEG preprotein conducting channel. Has a central role in coupling the hydrolysis of ATP to the transfer of proteins into and across the cell membrane, serving as an ATP-driven molecular motor driving the stepwise translocation of polypeptide chains across the membrane.</text>
</comment>
<dbReference type="GO" id="GO:0043952">
    <property type="term" value="P:protein transport by the Sec complex"/>
    <property type="evidence" value="ECO:0007669"/>
    <property type="project" value="TreeGrafter"/>
</dbReference>
<dbReference type="GO" id="GO:0005886">
    <property type="term" value="C:plasma membrane"/>
    <property type="evidence" value="ECO:0007669"/>
    <property type="project" value="UniProtKB-SubCell"/>
</dbReference>
<dbReference type="SMART" id="SM00957">
    <property type="entry name" value="SecA_DEAD"/>
    <property type="match status" value="1"/>
</dbReference>
<evidence type="ECO:0000256" key="1">
    <source>
        <dbReference type="ARBA" id="ARBA00004170"/>
    </source>
</evidence>
<feature type="domain" description="Helicase C-terminal" evidence="14">
    <location>
        <begin position="396"/>
        <end position="572"/>
    </location>
</feature>
<keyword evidence="8 12" id="KW-0653">Protein transport</keyword>
<comment type="subcellular location">
    <subcellularLocation>
        <location evidence="12">Cell membrane</location>
        <topology evidence="12">Peripheral membrane protein</topology>
        <orientation evidence="12">Cytoplasmic side</orientation>
    </subcellularLocation>
    <subcellularLocation>
        <location evidence="12">Cytoplasm</location>
    </subcellularLocation>
    <subcellularLocation>
        <location evidence="1">Membrane</location>
        <topology evidence="1">Peripheral membrane protein</topology>
    </subcellularLocation>
    <text evidence="12">Distribution is 50-50.</text>
</comment>
<dbReference type="HOGENOM" id="CLU_005314_3_0_9"/>
<dbReference type="SUPFAM" id="SSF81767">
    <property type="entry name" value="Pre-protein crosslinking domain of SecA"/>
    <property type="match status" value="1"/>
</dbReference>
<dbReference type="SMART" id="SM00958">
    <property type="entry name" value="SecA_PP_bind"/>
    <property type="match status" value="1"/>
</dbReference>
<name>A0A0E0UTE9_LISMM</name>
<dbReference type="InterPro" id="IPR000185">
    <property type="entry name" value="SecA"/>
</dbReference>
<dbReference type="PRINTS" id="PR00906">
    <property type="entry name" value="SECA"/>
</dbReference>
<keyword evidence="4 12" id="KW-1003">Cell membrane</keyword>
<evidence type="ECO:0000256" key="3">
    <source>
        <dbReference type="ARBA" id="ARBA00022448"/>
    </source>
</evidence>
<dbReference type="PROSITE" id="PS51196">
    <property type="entry name" value="SECA_MOTOR_DEAD"/>
    <property type="match status" value="1"/>
</dbReference>
<dbReference type="AlphaFoldDB" id="A0A0E0UTE9"/>
<dbReference type="Gene3D" id="3.40.50.300">
    <property type="entry name" value="P-loop containing nucleotide triphosphate hydrolases"/>
    <property type="match status" value="3"/>
</dbReference>
<proteinExistence type="inferred from homology"/>
<evidence type="ECO:0000259" key="13">
    <source>
        <dbReference type="PROSITE" id="PS51192"/>
    </source>
</evidence>
<dbReference type="GO" id="GO:0065002">
    <property type="term" value="P:intracellular protein transmembrane transport"/>
    <property type="evidence" value="ECO:0007669"/>
    <property type="project" value="UniProtKB-UniRule"/>
</dbReference>
<dbReference type="InterPro" id="IPR044722">
    <property type="entry name" value="SecA_SF2_C"/>
</dbReference>
<dbReference type="RefSeq" id="WP_012581840.1">
    <property type="nucleotide sequence ID" value="NC_017537.1"/>
</dbReference>
<dbReference type="Pfam" id="PF07517">
    <property type="entry name" value="SecA_DEAD"/>
    <property type="match status" value="1"/>
</dbReference>
<dbReference type="InterPro" id="IPR011116">
    <property type="entry name" value="SecA_Wing/Scaffold"/>
</dbReference>
<dbReference type="GO" id="GO:0006605">
    <property type="term" value="P:protein targeting"/>
    <property type="evidence" value="ECO:0007669"/>
    <property type="project" value="UniProtKB-UniRule"/>
</dbReference>
<dbReference type="SUPFAM" id="SSF81886">
    <property type="entry name" value="Helical scaffold and wing domains of SecA"/>
    <property type="match status" value="1"/>
</dbReference>
<evidence type="ECO:0000256" key="10">
    <source>
        <dbReference type="ARBA" id="ARBA00023010"/>
    </source>
</evidence>
<reference evidence="16 17" key="1">
    <citation type="journal article" date="2011" name="J. Bacteriol.">
        <title>Genome sequence of the nonpathogenic Listeria monocytogenes serovar 4a strain M7.</title>
        <authorList>
            <person name="Chen J."/>
            <person name="Xia Y."/>
            <person name="Cheng C."/>
            <person name="Fang C."/>
            <person name="Shan Y."/>
            <person name="Jin G."/>
            <person name="Fang W."/>
        </authorList>
    </citation>
    <scope>NUCLEOTIDE SEQUENCE [LARGE SCALE GENOMIC DNA]</scope>
    <source>
        <strain evidence="16 17">M7</strain>
    </source>
</reference>
<dbReference type="CDD" id="cd17928">
    <property type="entry name" value="DEXDc_SecA"/>
    <property type="match status" value="1"/>
</dbReference>
<dbReference type="GO" id="GO:0005829">
    <property type="term" value="C:cytosol"/>
    <property type="evidence" value="ECO:0007669"/>
    <property type="project" value="TreeGrafter"/>
</dbReference>
<evidence type="ECO:0000256" key="2">
    <source>
        <dbReference type="ARBA" id="ARBA00007650"/>
    </source>
</evidence>
<feature type="binding site" evidence="12">
    <location>
        <begin position="98"/>
        <end position="102"/>
    </location>
    <ligand>
        <name>ATP</name>
        <dbReference type="ChEBI" id="CHEBI:30616"/>
    </ligand>
</feature>
<keyword evidence="7 12" id="KW-0067">ATP-binding</keyword>
<comment type="similarity">
    <text evidence="2 12">Belongs to the SecA family.</text>
</comment>
<keyword evidence="3 12" id="KW-0813">Transport</keyword>
<dbReference type="PANTHER" id="PTHR30612">
    <property type="entry name" value="SECA INNER MEMBRANE COMPONENT OF SEC PROTEIN SECRETION SYSTEM"/>
    <property type="match status" value="1"/>
</dbReference>
<evidence type="ECO:0000256" key="12">
    <source>
        <dbReference type="HAMAP-Rule" id="MF_01382"/>
    </source>
</evidence>
<feature type="binding site" evidence="12">
    <location>
        <position position="486"/>
    </location>
    <ligand>
        <name>ATP</name>
        <dbReference type="ChEBI" id="CHEBI:30616"/>
    </ligand>
</feature>
<dbReference type="PATRIC" id="fig|1030009.3.peg.604"/>
<gene>
    <name evidence="12 16" type="primary">secA</name>
    <name evidence="16" type="ordered locus">LMM7_0613</name>
</gene>
<dbReference type="EC" id="7.4.2.8" evidence="12"/>
<sequence length="776" mass="89596">MRQNYDDRKIVKQYREIARQIVKKEGLYKNMDQAELCEQTNFWREKFKTKPMTERDKVNIFALAREAASRIIGLDAVVVQLIGALVLGDGKVAEMKTGEGKTLMSLFVMFIEVMRGNRVHLVTANEYLARRDREEIGQVLEYLGVSVALNESGLDKEQKKAIYTADVIYGTASEFGFDYLRDNMVRQKEDKVQSGLDFVLIDEADSILIDEARTPLLISDRKEEDLSLYHKANELVEKMMKDDYEMEEHKRFVWLNDAGIEKAQRFWKVDSLYSAEAQSELRITMLLMRAHFLMHKDKDYVVLNDEVLIIDPHTGRALPGRRFNDGLHQAIEAKEGVEVKEESRTLATITIQNYFRMYKKISGMTGTAKTEEEEFRQIYNMDVVVIPTNLRVNREDMQDDIFYTKKEKGRAIVYEVSWRYEKGQPTLIGTSSIKSNEWISGLLDAAGIPHQVLNAKNHAQEAEIIAKAGKRGMVTLATNMAGRGTDIKLDPDVHKLGGLAVIGTERHESRRIDLQLMGRSGRRGDPGFSKFMISLEDDLLEQFESKSWEKLSAKLKRKAPRDGKPVKSRKIHAVVVDAQKRLEGANYDIRKDLLSYDEVIDLQRKMVYKERDLLLERNKLGVSSEKILREVAEYSFIHPSDISEEELEIYYSRQKELLGGTKFPVSFDQVTLMEPREVVEEIVSWHKNERNKFPVETIAAIEREVYLNLMDQMWVMHLDAMVQLREGIHLRAYGQQDPLVMYQKEGALLFEKFQADYHFYFAHALLELDPDGLIQG</sequence>
<feature type="domain" description="Helicase ATP-binding" evidence="13">
    <location>
        <begin position="82"/>
        <end position="219"/>
    </location>
</feature>
<feature type="domain" description="SecA family profile" evidence="15">
    <location>
        <begin position="1"/>
        <end position="567"/>
    </location>
</feature>
<dbReference type="CDD" id="cd18803">
    <property type="entry name" value="SF2_C_secA"/>
    <property type="match status" value="1"/>
</dbReference>